<evidence type="ECO:0000256" key="4">
    <source>
        <dbReference type="ARBA" id="ARBA00022806"/>
    </source>
</evidence>
<evidence type="ECO:0000256" key="5">
    <source>
        <dbReference type="ARBA" id="ARBA00022840"/>
    </source>
</evidence>
<dbReference type="Pfam" id="PF00271">
    <property type="entry name" value="Helicase_C"/>
    <property type="match status" value="1"/>
</dbReference>
<organism evidence="10 11">
    <name type="scientific">Bombus vosnesenskii</name>
    <dbReference type="NCBI Taxonomy" id="207650"/>
    <lineage>
        <taxon>Eukaryota</taxon>
        <taxon>Metazoa</taxon>
        <taxon>Ecdysozoa</taxon>
        <taxon>Arthropoda</taxon>
        <taxon>Hexapoda</taxon>
        <taxon>Insecta</taxon>
        <taxon>Pterygota</taxon>
        <taxon>Neoptera</taxon>
        <taxon>Endopterygota</taxon>
        <taxon>Hymenoptera</taxon>
        <taxon>Apocrita</taxon>
        <taxon>Aculeata</taxon>
        <taxon>Apoidea</taxon>
        <taxon>Anthophila</taxon>
        <taxon>Apidae</taxon>
        <taxon>Bombus</taxon>
        <taxon>Pyrobombus</taxon>
    </lineage>
</organism>
<feature type="domain" description="Helicase ATP-binding" evidence="7">
    <location>
        <begin position="141"/>
        <end position="333"/>
    </location>
</feature>
<accession>A0A6J3K1K7</accession>
<dbReference type="PANTHER" id="PTHR47960">
    <property type="entry name" value="DEAD-BOX ATP-DEPENDENT RNA HELICASE 50"/>
    <property type="match status" value="1"/>
</dbReference>
<dbReference type="PROSITE" id="PS51192">
    <property type="entry name" value="HELICASE_ATP_BIND_1"/>
    <property type="match status" value="1"/>
</dbReference>
<keyword evidence="10" id="KW-1185">Reference proteome</keyword>
<feature type="domain" description="DEAD-box RNA helicase Q" evidence="9">
    <location>
        <begin position="110"/>
        <end position="138"/>
    </location>
</feature>
<dbReference type="PROSITE" id="PS51194">
    <property type="entry name" value="HELICASE_CTER"/>
    <property type="match status" value="1"/>
</dbReference>
<keyword evidence="5" id="KW-0067">ATP-binding</keyword>
<evidence type="ECO:0000256" key="3">
    <source>
        <dbReference type="ARBA" id="ARBA00022801"/>
    </source>
</evidence>
<gene>
    <name evidence="11" type="primary">LOC117232003</name>
</gene>
<sequence length="536" mass="61149">MLFQFCHVGCKTKINATFLNVTRHYARAIVKIRRKENDVADNEVKHEKTKTPIIKCKKQMYDFYEGDKFSKEKPILASQSWKNRKSKGDHFFIYPYNNDVVETNEEVGSETFQDLDVNASLCNNLEDLNIYEPLEIQKLGIPKIFQECNVLIAAETGCGKTLAYLLPLITKIVLWKQKEEQRSINTPLGLIVTPSRELTVQIGLQLIKLSKHLNIKTKIVTGGRTKKIISDPPVGNIDILVCSFGVVSKLTTFGIYDLAFVRFVVLDEADSLFHSSFETKLKIFLRRIPIGYHQYDTTENEFPKTAQLVLVSASIPSGLKTVLSDIININSLEHVTTEKLHRILIPQKFVRLIPSQKPIELVKYVKSKVLNKQRVIVFSNRNSTSYWISLFLHECGVKVTNLNGDMPLHVRRGKYGEFLNGKTMVLSTTNGGSQGLDTIMVNHILNYDFPLDTSSYIHRCGRAGRIGTIGVSRVTNFISKPGEIVVVQKIERAVRKMKPIPVFNLLDREDEKEEETEYNFTEEMIEDLDEVENIPY</sequence>
<dbReference type="GO" id="GO:0003676">
    <property type="term" value="F:nucleic acid binding"/>
    <property type="evidence" value="ECO:0007669"/>
    <property type="project" value="InterPro"/>
</dbReference>
<evidence type="ECO:0000259" key="9">
    <source>
        <dbReference type="PROSITE" id="PS51195"/>
    </source>
</evidence>
<dbReference type="GO" id="GO:0005524">
    <property type="term" value="F:ATP binding"/>
    <property type="evidence" value="ECO:0007669"/>
    <property type="project" value="UniProtKB-KW"/>
</dbReference>
<dbReference type="AlphaFoldDB" id="A0A6J3K1K7"/>
<dbReference type="InterPro" id="IPR014014">
    <property type="entry name" value="RNA_helicase_DEAD_Q_motif"/>
</dbReference>
<protein>
    <recommendedName>
        <fullName evidence="1">RNA helicase</fullName>
        <ecNumber evidence="1">3.6.4.13</ecNumber>
    </recommendedName>
</protein>
<dbReference type="GeneID" id="117232003"/>
<dbReference type="SMART" id="SM00487">
    <property type="entry name" value="DEXDc"/>
    <property type="match status" value="1"/>
</dbReference>
<evidence type="ECO:0000259" key="8">
    <source>
        <dbReference type="PROSITE" id="PS51194"/>
    </source>
</evidence>
<dbReference type="CTD" id="33254"/>
<evidence type="ECO:0000259" key="7">
    <source>
        <dbReference type="PROSITE" id="PS51192"/>
    </source>
</evidence>
<dbReference type="InterPro" id="IPR014001">
    <property type="entry name" value="Helicase_ATP-bd"/>
</dbReference>
<dbReference type="SUPFAM" id="SSF52540">
    <property type="entry name" value="P-loop containing nucleoside triphosphate hydrolases"/>
    <property type="match status" value="2"/>
</dbReference>
<evidence type="ECO:0000313" key="11">
    <source>
        <dbReference type="RefSeq" id="XP_033346957.1"/>
    </source>
</evidence>
<dbReference type="InterPro" id="IPR001650">
    <property type="entry name" value="Helicase_C-like"/>
</dbReference>
<dbReference type="InterPro" id="IPR027417">
    <property type="entry name" value="P-loop_NTPase"/>
</dbReference>
<dbReference type="PROSITE" id="PS51195">
    <property type="entry name" value="Q_MOTIF"/>
    <property type="match status" value="1"/>
</dbReference>
<dbReference type="Gene3D" id="3.40.50.300">
    <property type="entry name" value="P-loop containing nucleotide triphosphate hydrolases"/>
    <property type="match status" value="2"/>
</dbReference>
<dbReference type="SMART" id="SM00490">
    <property type="entry name" value="HELICc"/>
    <property type="match status" value="1"/>
</dbReference>
<dbReference type="KEGG" id="bvk:117232003"/>
<feature type="domain" description="Helicase C-terminal" evidence="8">
    <location>
        <begin position="357"/>
        <end position="524"/>
    </location>
</feature>
<dbReference type="InterPro" id="IPR011545">
    <property type="entry name" value="DEAD/DEAH_box_helicase_dom"/>
</dbReference>
<evidence type="ECO:0000256" key="1">
    <source>
        <dbReference type="ARBA" id="ARBA00012552"/>
    </source>
</evidence>
<keyword evidence="3" id="KW-0378">Hydrolase</keyword>
<dbReference type="Pfam" id="PF00270">
    <property type="entry name" value="DEAD"/>
    <property type="match status" value="1"/>
</dbReference>
<dbReference type="GO" id="GO:0003724">
    <property type="term" value="F:RNA helicase activity"/>
    <property type="evidence" value="ECO:0007669"/>
    <property type="project" value="UniProtKB-EC"/>
</dbReference>
<keyword evidence="2" id="KW-0547">Nucleotide-binding</keyword>
<proteinExistence type="predicted"/>
<feature type="short sequence motif" description="Q motif" evidence="6">
    <location>
        <begin position="110"/>
        <end position="138"/>
    </location>
</feature>
<name>A0A6J3K1K7_9HYME</name>
<evidence type="ECO:0000256" key="2">
    <source>
        <dbReference type="ARBA" id="ARBA00022741"/>
    </source>
</evidence>
<evidence type="ECO:0000256" key="6">
    <source>
        <dbReference type="PROSITE-ProRule" id="PRU00552"/>
    </source>
</evidence>
<dbReference type="Proteomes" id="UP000504631">
    <property type="component" value="Unplaced"/>
</dbReference>
<dbReference type="CDD" id="cd18787">
    <property type="entry name" value="SF2_C_DEAD"/>
    <property type="match status" value="1"/>
</dbReference>
<reference evidence="11" key="1">
    <citation type="submission" date="2025-08" db="UniProtKB">
        <authorList>
            <consortium name="RefSeq"/>
        </authorList>
    </citation>
    <scope>IDENTIFICATION</scope>
    <source>
        <tissue evidence="11">Muscle</tissue>
    </source>
</reference>
<dbReference type="RefSeq" id="XP_033346957.1">
    <property type="nucleotide sequence ID" value="XM_033491066.1"/>
</dbReference>
<keyword evidence="4 11" id="KW-0347">Helicase</keyword>
<dbReference type="GO" id="GO:0016787">
    <property type="term" value="F:hydrolase activity"/>
    <property type="evidence" value="ECO:0007669"/>
    <property type="project" value="UniProtKB-KW"/>
</dbReference>
<evidence type="ECO:0000313" key="10">
    <source>
        <dbReference type="Proteomes" id="UP000504631"/>
    </source>
</evidence>
<dbReference type="EC" id="3.6.4.13" evidence="1"/>